<feature type="region of interest" description="Disordered" evidence="1">
    <location>
        <begin position="1"/>
        <end position="86"/>
    </location>
</feature>
<gene>
    <name evidence="2" type="ORF">SORBI_3010G246650</name>
</gene>
<sequence>MKAEQRRPLKSEEDGQPVQWPFDSDRSKSQCFEGSNPTTRRPKRHDEATYNRLMMSPYTSFSATPCEDNKRSLSQKPIRLNSCTGQ</sequence>
<organism evidence="2 3">
    <name type="scientific">Sorghum bicolor</name>
    <name type="common">Sorghum</name>
    <name type="synonym">Sorghum vulgare</name>
    <dbReference type="NCBI Taxonomy" id="4558"/>
    <lineage>
        <taxon>Eukaryota</taxon>
        <taxon>Viridiplantae</taxon>
        <taxon>Streptophyta</taxon>
        <taxon>Embryophyta</taxon>
        <taxon>Tracheophyta</taxon>
        <taxon>Spermatophyta</taxon>
        <taxon>Magnoliopsida</taxon>
        <taxon>Liliopsida</taxon>
        <taxon>Poales</taxon>
        <taxon>Poaceae</taxon>
        <taxon>PACMAD clade</taxon>
        <taxon>Panicoideae</taxon>
        <taxon>Andropogonodae</taxon>
        <taxon>Andropogoneae</taxon>
        <taxon>Sorghinae</taxon>
        <taxon>Sorghum</taxon>
    </lineage>
</organism>
<dbReference type="Gramene" id="OQU76980">
    <property type="protein sequence ID" value="OQU76980"/>
    <property type="gene ID" value="SORBI_3010G246650"/>
</dbReference>
<dbReference type="InParanoid" id="A0A1W0VUN7"/>
<feature type="compositionally biased region" description="Basic and acidic residues" evidence="1">
    <location>
        <begin position="1"/>
        <end position="13"/>
    </location>
</feature>
<feature type="compositionally biased region" description="Polar residues" evidence="1">
    <location>
        <begin position="29"/>
        <end position="39"/>
    </location>
</feature>
<evidence type="ECO:0000256" key="1">
    <source>
        <dbReference type="SAM" id="MobiDB-lite"/>
    </source>
</evidence>
<accession>A0A1W0VUN7</accession>
<reference evidence="2 3" key="1">
    <citation type="journal article" date="2009" name="Nature">
        <title>The Sorghum bicolor genome and the diversification of grasses.</title>
        <authorList>
            <person name="Paterson A.H."/>
            <person name="Bowers J.E."/>
            <person name="Bruggmann R."/>
            <person name="Dubchak I."/>
            <person name="Grimwood J."/>
            <person name="Gundlach H."/>
            <person name="Haberer G."/>
            <person name="Hellsten U."/>
            <person name="Mitros T."/>
            <person name="Poliakov A."/>
            <person name="Schmutz J."/>
            <person name="Spannagl M."/>
            <person name="Tang H."/>
            <person name="Wang X."/>
            <person name="Wicker T."/>
            <person name="Bharti A.K."/>
            <person name="Chapman J."/>
            <person name="Feltus F.A."/>
            <person name="Gowik U."/>
            <person name="Grigoriev I.V."/>
            <person name="Lyons E."/>
            <person name="Maher C.A."/>
            <person name="Martis M."/>
            <person name="Narechania A."/>
            <person name="Otillar R.P."/>
            <person name="Penning B.W."/>
            <person name="Salamov A.A."/>
            <person name="Wang Y."/>
            <person name="Zhang L."/>
            <person name="Carpita N.C."/>
            <person name="Freeling M."/>
            <person name="Gingle A.R."/>
            <person name="Hash C.T."/>
            <person name="Keller B."/>
            <person name="Klein P."/>
            <person name="Kresovich S."/>
            <person name="McCann M.C."/>
            <person name="Ming R."/>
            <person name="Peterson D.G."/>
            <person name="Mehboob-ur-Rahman"/>
            <person name="Ware D."/>
            <person name="Westhoff P."/>
            <person name="Mayer K.F."/>
            <person name="Messing J."/>
            <person name="Rokhsar D.S."/>
        </authorList>
    </citation>
    <scope>NUCLEOTIDE SEQUENCE [LARGE SCALE GENOMIC DNA]</scope>
    <source>
        <strain evidence="3">cv. BTx623</strain>
    </source>
</reference>
<protein>
    <submittedName>
        <fullName evidence="2">Uncharacterized protein</fullName>
    </submittedName>
</protein>
<dbReference type="Proteomes" id="UP000000768">
    <property type="component" value="Chromosome 10"/>
</dbReference>
<dbReference type="AlphaFoldDB" id="A0A1W0VUN7"/>
<dbReference type="EMBL" id="CM000769">
    <property type="protein sequence ID" value="OQU76980.1"/>
    <property type="molecule type" value="Genomic_DNA"/>
</dbReference>
<name>A0A1W0VUN7_SORBI</name>
<evidence type="ECO:0000313" key="3">
    <source>
        <dbReference type="Proteomes" id="UP000000768"/>
    </source>
</evidence>
<keyword evidence="3" id="KW-1185">Reference proteome</keyword>
<reference evidence="3" key="2">
    <citation type="journal article" date="2018" name="Plant J.">
        <title>The Sorghum bicolor reference genome: improved assembly, gene annotations, a transcriptome atlas, and signatures of genome organization.</title>
        <authorList>
            <person name="McCormick R.F."/>
            <person name="Truong S.K."/>
            <person name="Sreedasyam A."/>
            <person name="Jenkins J."/>
            <person name="Shu S."/>
            <person name="Sims D."/>
            <person name="Kennedy M."/>
            <person name="Amirebrahimi M."/>
            <person name="Weers B.D."/>
            <person name="McKinley B."/>
            <person name="Mattison A."/>
            <person name="Morishige D.T."/>
            <person name="Grimwood J."/>
            <person name="Schmutz J."/>
            <person name="Mullet J.E."/>
        </authorList>
    </citation>
    <scope>NUCLEOTIDE SEQUENCE [LARGE SCALE GENOMIC DNA]</scope>
    <source>
        <strain evidence="3">cv. BTx623</strain>
    </source>
</reference>
<evidence type="ECO:0000313" key="2">
    <source>
        <dbReference type="EMBL" id="OQU76980.1"/>
    </source>
</evidence>
<proteinExistence type="predicted"/>